<feature type="domain" description="Mechanosensitive ion channel MscS" evidence="9">
    <location>
        <begin position="202"/>
        <end position="268"/>
    </location>
</feature>
<proteinExistence type="inferred from homology"/>
<evidence type="ECO:0000313" key="13">
    <source>
        <dbReference type="Proteomes" id="UP000248856"/>
    </source>
</evidence>
<dbReference type="GO" id="GO:0008381">
    <property type="term" value="F:mechanosensitive monoatomic ion channel activity"/>
    <property type="evidence" value="ECO:0007669"/>
    <property type="project" value="UniProtKB-ARBA"/>
</dbReference>
<feature type="region of interest" description="Disordered" evidence="7">
    <location>
        <begin position="371"/>
        <end position="393"/>
    </location>
</feature>
<keyword evidence="4 8" id="KW-0812">Transmembrane</keyword>
<protein>
    <submittedName>
        <fullName evidence="12">Small-conductance mechanosensitive channel</fullName>
    </submittedName>
</protein>
<dbReference type="InterPro" id="IPR011066">
    <property type="entry name" value="MscS_channel_C_sf"/>
</dbReference>
<feature type="domain" description="Mechanosensitive ion channel MscS C-terminal" evidence="10">
    <location>
        <begin position="275"/>
        <end position="359"/>
    </location>
</feature>
<dbReference type="PANTHER" id="PTHR30566">
    <property type="entry name" value="YNAI-RELATED MECHANOSENSITIVE ION CHANNEL"/>
    <property type="match status" value="1"/>
</dbReference>
<keyword evidence="5 8" id="KW-1133">Transmembrane helix</keyword>
<evidence type="ECO:0000259" key="9">
    <source>
        <dbReference type="Pfam" id="PF00924"/>
    </source>
</evidence>
<dbReference type="InterPro" id="IPR010920">
    <property type="entry name" value="LSM_dom_sf"/>
</dbReference>
<evidence type="ECO:0000256" key="3">
    <source>
        <dbReference type="ARBA" id="ARBA00022475"/>
    </source>
</evidence>
<dbReference type="GO" id="GO:0005886">
    <property type="term" value="C:plasma membrane"/>
    <property type="evidence" value="ECO:0007669"/>
    <property type="project" value="UniProtKB-SubCell"/>
</dbReference>
<feature type="transmembrane region" description="Helical" evidence="8">
    <location>
        <begin position="157"/>
        <end position="176"/>
    </location>
</feature>
<comment type="similarity">
    <text evidence="2">Belongs to the MscS (TC 1.A.23) family.</text>
</comment>
<feature type="domain" description="Mechanosensitive ion channel transmembrane helices 2/3" evidence="11">
    <location>
        <begin position="162"/>
        <end position="201"/>
    </location>
</feature>
<evidence type="ECO:0000256" key="4">
    <source>
        <dbReference type="ARBA" id="ARBA00022692"/>
    </source>
</evidence>
<dbReference type="Pfam" id="PF21082">
    <property type="entry name" value="MS_channel_3rd"/>
    <property type="match status" value="1"/>
</dbReference>
<dbReference type="Gene3D" id="3.30.70.100">
    <property type="match status" value="1"/>
</dbReference>
<comment type="caution">
    <text evidence="12">The sequence shown here is derived from an EMBL/GenBank/DDBJ whole genome shotgun (WGS) entry which is preliminary data.</text>
</comment>
<reference evidence="12 13" key="1">
    <citation type="submission" date="2018-06" db="EMBL/GenBank/DDBJ databases">
        <title>Genomic Encyclopedia of Archaeal and Bacterial Type Strains, Phase II (KMG-II): from individual species to whole genera.</title>
        <authorList>
            <person name="Goeker M."/>
        </authorList>
    </citation>
    <scope>NUCLEOTIDE SEQUENCE [LARGE SCALE GENOMIC DNA]</scope>
    <source>
        <strain evidence="12 13">CFPB 3232</strain>
    </source>
</reference>
<dbReference type="Gene3D" id="2.30.30.60">
    <property type="match status" value="1"/>
</dbReference>
<evidence type="ECO:0000256" key="7">
    <source>
        <dbReference type="SAM" id="MobiDB-lite"/>
    </source>
</evidence>
<evidence type="ECO:0000256" key="6">
    <source>
        <dbReference type="ARBA" id="ARBA00023136"/>
    </source>
</evidence>
<dbReference type="SUPFAM" id="SSF50182">
    <property type="entry name" value="Sm-like ribonucleoproteins"/>
    <property type="match status" value="1"/>
</dbReference>
<feature type="transmembrane region" description="Helical" evidence="8">
    <location>
        <begin position="182"/>
        <end position="200"/>
    </location>
</feature>
<feature type="transmembrane region" description="Helical" evidence="8">
    <location>
        <begin position="88"/>
        <end position="108"/>
    </location>
</feature>
<feature type="compositionally biased region" description="Low complexity" evidence="7">
    <location>
        <begin position="371"/>
        <end position="381"/>
    </location>
</feature>
<dbReference type="InterPro" id="IPR049142">
    <property type="entry name" value="MS_channel_1st"/>
</dbReference>
<dbReference type="InterPro" id="IPR006685">
    <property type="entry name" value="MscS_channel_2nd"/>
</dbReference>
<dbReference type="InterPro" id="IPR049278">
    <property type="entry name" value="MS_channel_C"/>
</dbReference>
<dbReference type="InterPro" id="IPR011014">
    <property type="entry name" value="MscS_channel_TM-2"/>
</dbReference>
<keyword evidence="3" id="KW-1003">Cell membrane</keyword>
<dbReference type="SUPFAM" id="SSF82861">
    <property type="entry name" value="Mechanosensitive channel protein MscS (YggB), transmembrane region"/>
    <property type="match status" value="1"/>
</dbReference>
<keyword evidence="6 8" id="KW-0472">Membrane</keyword>
<evidence type="ECO:0000259" key="11">
    <source>
        <dbReference type="Pfam" id="PF21088"/>
    </source>
</evidence>
<dbReference type="Pfam" id="PF00924">
    <property type="entry name" value="MS_channel_2nd"/>
    <property type="match status" value="1"/>
</dbReference>
<name>A0A328YQ66_9BURK</name>
<evidence type="ECO:0000313" key="12">
    <source>
        <dbReference type="EMBL" id="RAR75979.1"/>
    </source>
</evidence>
<accession>A0A328YQ66</accession>
<dbReference type="AlphaFoldDB" id="A0A328YQ66"/>
<feature type="transmembrane region" description="Helical" evidence="8">
    <location>
        <begin position="20"/>
        <end position="46"/>
    </location>
</feature>
<evidence type="ECO:0000259" key="10">
    <source>
        <dbReference type="Pfam" id="PF21082"/>
    </source>
</evidence>
<evidence type="ECO:0000256" key="8">
    <source>
        <dbReference type="SAM" id="Phobius"/>
    </source>
</evidence>
<dbReference type="EMBL" id="QLTA01000058">
    <property type="protein sequence ID" value="RAR75979.1"/>
    <property type="molecule type" value="Genomic_DNA"/>
</dbReference>
<comment type="subcellular location">
    <subcellularLocation>
        <location evidence="1">Cell membrane</location>
        <topology evidence="1">Multi-pass membrane protein</topology>
    </subcellularLocation>
</comment>
<evidence type="ECO:0000256" key="1">
    <source>
        <dbReference type="ARBA" id="ARBA00004651"/>
    </source>
</evidence>
<dbReference type="Gene3D" id="1.10.287.1260">
    <property type="match status" value="1"/>
</dbReference>
<dbReference type="Pfam" id="PF21088">
    <property type="entry name" value="MS_channel_1st"/>
    <property type="match status" value="1"/>
</dbReference>
<organism evidence="12 13">
    <name type="scientific">Paracidovorax anthurii</name>
    <dbReference type="NCBI Taxonomy" id="78229"/>
    <lineage>
        <taxon>Bacteria</taxon>
        <taxon>Pseudomonadati</taxon>
        <taxon>Pseudomonadota</taxon>
        <taxon>Betaproteobacteria</taxon>
        <taxon>Burkholderiales</taxon>
        <taxon>Comamonadaceae</taxon>
        <taxon>Paracidovorax</taxon>
    </lineage>
</organism>
<dbReference type="OrthoDB" id="9775207at2"/>
<dbReference type="InterPro" id="IPR023408">
    <property type="entry name" value="MscS_beta-dom_sf"/>
</dbReference>
<evidence type="ECO:0000256" key="2">
    <source>
        <dbReference type="ARBA" id="ARBA00008017"/>
    </source>
</evidence>
<keyword evidence="13" id="KW-1185">Reference proteome</keyword>
<feature type="transmembrane region" description="Helical" evidence="8">
    <location>
        <begin position="114"/>
        <end position="136"/>
    </location>
</feature>
<dbReference type="RefSeq" id="WP_111881411.1">
    <property type="nucleotide sequence ID" value="NZ_QLTA01000058.1"/>
</dbReference>
<gene>
    <name evidence="12" type="ORF">AX018_105821</name>
</gene>
<sequence>MPYDDPSHPAALSWLRSEAVWGLSLSGIAVALAATLGVYLAITLLLGVAQRRSRRIAEARAGAGSGGAGGSGGVASVVAEVLGGTSQALILLVALLVGVGMLDLAPRWQARVGQLWFIALALQVALWGTRAIGIAVRRYEARHLGAPASQVSASGTLMSWGLRTLLWATIVLAMLANLGVNITAFVASLGVGGIAIALAVQNVLGDLFASLAIAVDKPFEVGDFIVVGSVAGTVQRIGVKTTRIRSLGGEQIVMSNTDLLKQTINNYRYLQERRIVFAFSVSYATTAPQAEAVAQAVRRIIEAQDRVRFDRAHLKAFGANALEYEVVYIVLDSAYNTYMDVQQAINLALMREMEALGVQFGVPVRTVHMVPPAADAAPPDAGGTQDRAGRARH</sequence>
<dbReference type="PANTHER" id="PTHR30566:SF25">
    <property type="entry name" value="INNER MEMBRANE PROTEIN"/>
    <property type="match status" value="1"/>
</dbReference>
<dbReference type="Proteomes" id="UP000248856">
    <property type="component" value="Unassembled WGS sequence"/>
</dbReference>
<dbReference type="SUPFAM" id="SSF82689">
    <property type="entry name" value="Mechanosensitive channel protein MscS (YggB), C-terminal domain"/>
    <property type="match status" value="1"/>
</dbReference>
<evidence type="ECO:0000256" key="5">
    <source>
        <dbReference type="ARBA" id="ARBA00022989"/>
    </source>
</evidence>